<dbReference type="InterPro" id="IPR034660">
    <property type="entry name" value="DinB/YfiT-like"/>
</dbReference>
<protein>
    <submittedName>
        <fullName evidence="1">DUF664 domain-containing protein</fullName>
    </submittedName>
</protein>
<dbReference type="Pfam" id="PF04978">
    <property type="entry name" value="MST"/>
    <property type="match status" value="1"/>
</dbReference>
<keyword evidence="2" id="KW-1185">Reference proteome</keyword>
<proteinExistence type="predicted"/>
<dbReference type="EMBL" id="JAPNTZ010000008">
    <property type="protein sequence ID" value="MCY1140925.1"/>
    <property type="molecule type" value="Genomic_DNA"/>
</dbReference>
<dbReference type="RefSeq" id="WP_267565281.1">
    <property type="nucleotide sequence ID" value="NZ_JAPNTZ010000008.1"/>
</dbReference>
<dbReference type="Gene3D" id="1.20.120.450">
    <property type="entry name" value="dinb family like domain"/>
    <property type="match status" value="1"/>
</dbReference>
<sequence length="189" mass="20586">MTDIPWEPPLAGTETEHLLGALDRMRTTFRWKADGLDAAALNAKVGQSSLTLGGLLKHLALIEDHTMAAKILGVPLTGWDDLDPNDDDAEFTSAAGDEPEALYARYDDAVARFRTNLAAALADGGLDRPSAAVWPDGSTFSLRRVLFDHLEEYGRHCGQADILRDAIDGRAGEDPPADWRPTSGHYTFR</sequence>
<dbReference type="SUPFAM" id="SSF109854">
    <property type="entry name" value="DinB/YfiT-like putative metalloenzymes"/>
    <property type="match status" value="1"/>
</dbReference>
<dbReference type="Proteomes" id="UP001151002">
    <property type="component" value="Unassembled WGS sequence"/>
</dbReference>
<organism evidence="1 2">
    <name type="scientific">Paractinoplanes pyxinae</name>
    <dbReference type="NCBI Taxonomy" id="2997416"/>
    <lineage>
        <taxon>Bacteria</taxon>
        <taxon>Bacillati</taxon>
        <taxon>Actinomycetota</taxon>
        <taxon>Actinomycetes</taxon>
        <taxon>Micromonosporales</taxon>
        <taxon>Micromonosporaceae</taxon>
        <taxon>Paractinoplanes</taxon>
    </lineage>
</organism>
<evidence type="ECO:0000313" key="1">
    <source>
        <dbReference type="EMBL" id="MCY1140925.1"/>
    </source>
</evidence>
<reference evidence="1" key="1">
    <citation type="submission" date="2022-11" db="EMBL/GenBank/DDBJ databases">
        <authorList>
            <person name="Somphong A."/>
            <person name="Phongsopitanun W."/>
        </authorList>
    </citation>
    <scope>NUCLEOTIDE SEQUENCE</scope>
    <source>
        <strain evidence="1">Pm04-4</strain>
    </source>
</reference>
<accession>A0ABT4B5L3</accession>
<comment type="caution">
    <text evidence="1">The sequence shown here is derived from an EMBL/GenBank/DDBJ whole genome shotgun (WGS) entry which is preliminary data.</text>
</comment>
<name>A0ABT4B5L3_9ACTN</name>
<dbReference type="InterPro" id="IPR007061">
    <property type="entry name" value="MST-like"/>
</dbReference>
<gene>
    <name evidence="1" type="ORF">OWR29_23240</name>
</gene>
<evidence type="ECO:0000313" key="2">
    <source>
        <dbReference type="Proteomes" id="UP001151002"/>
    </source>
</evidence>